<comment type="similarity">
    <text evidence="2">Belongs to the histone deacetylase family. HD type 2 subfamily.</text>
</comment>
<evidence type="ECO:0000259" key="11">
    <source>
        <dbReference type="Pfam" id="PF09757"/>
    </source>
</evidence>
<evidence type="ECO:0000256" key="3">
    <source>
        <dbReference type="ARBA" id="ARBA00012111"/>
    </source>
</evidence>
<dbReference type="EC" id="3.5.1.98" evidence="3"/>
<dbReference type="GO" id="GO:0000118">
    <property type="term" value="C:histone deacetylase complex"/>
    <property type="evidence" value="ECO:0007669"/>
    <property type="project" value="TreeGrafter"/>
</dbReference>
<keyword evidence="6" id="KW-0156">Chromatin regulator</keyword>
<dbReference type="STRING" id="92696.A0A4R0RH26"/>
<keyword evidence="9" id="KW-0539">Nucleus</keyword>
<keyword evidence="8" id="KW-0804">Transcription</keyword>
<protein>
    <recommendedName>
        <fullName evidence="3">histone deacetylase</fullName>
        <ecNumber evidence="3">3.5.1.98</ecNumber>
    </recommendedName>
</protein>
<evidence type="ECO:0000256" key="4">
    <source>
        <dbReference type="ARBA" id="ARBA00022491"/>
    </source>
</evidence>
<keyword evidence="4" id="KW-0678">Repressor</keyword>
<dbReference type="PANTHER" id="PTHR10625">
    <property type="entry name" value="HISTONE DEACETYLASE HDAC1-RELATED"/>
    <property type="match status" value="1"/>
</dbReference>
<accession>A0A4R0RH26</accession>
<keyword evidence="5" id="KW-0378">Hydrolase</keyword>
<evidence type="ECO:0000313" key="12">
    <source>
        <dbReference type="EMBL" id="TCD63038.1"/>
    </source>
</evidence>
<dbReference type="EMBL" id="RWJN01000327">
    <property type="protein sequence ID" value="TCD63038.1"/>
    <property type="molecule type" value="Genomic_DNA"/>
</dbReference>
<feature type="domain" description="Arb2-like" evidence="11">
    <location>
        <begin position="286"/>
        <end position="523"/>
    </location>
</feature>
<gene>
    <name evidence="12" type="primary">HDA1</name>
    <name evidence="12" type="ORF">EIP91_006074</name>
</gene>
<evidence type="ECO:0000256" key="2">
    <source>
        <dbReference type="ARBA" id="ARBA00007738"/>
    </source>
</evidence>
<comment type="caution">
    <text evidence="12">The sequence shown here is derived from an EMBL/GenBank/DDBJ whole genome shotgun (WGS) entry which is preliminary data.</text>
</comment>
<dbReference type="InterPro" id="IPR000286">
    <property type="entry name" value="HDACs"/>
</dbReference>
<keyword evidence="13" id="KW-1185">Reference proteome</keyword>
<evidence type="ECO:0000256" key="7">
    <source>
        <dbReference type="ARBA" id="ARBA00023015"/>
    </source>
</evidence>
<sequence length="529" mass="58383">MTDQDIIDSEQFYEDLSLYVHQKTPLSARLSCGGVIEATLAVARGQYRKTLAIVRPPGHHAEPDEHMGFCFFNNVSVATRVVQQLTPVKKVLILDWDVHHGNGTQRAFNDDPSVLYISIHRYDGGDFYPNGPFGSMQSCGEGAGEGFSVNIPWPEKGMGDADYIHAFQQIVMPIAVEFAPDLVIVSAGFDAADGDVLGECHVTPAGYAHMTHMLSSLAGGKMVVALEGGYNLDAISNSCLAVAKILVGEAPPVLPPLVASQIAAETVWQVAMVQKVEDLSFTIPELLKAHRQDYLFRQHDMLTVPFPSTEMEAKYSSQIACTADVMENQTLIVFVHELGNIRTELDGMATCDLNLEHSYLIDFSKTLIGWIRSTKHALLDVNVHSKPSTGRNAKNVPDIMTYLWDNYIQLTEARRVVLIGHGPGCEAIMRLMESRSVGVMKAVKAVVQVVGLQTNVPATSRDAPALRDWYFNHSFVILPQNHRYFSDIRPVKRHGQVAKLEETRAIKLIQAAFPIVTTFIQRMLSPSGQ</sequence>
<evidence type="ECO:0000259" key="10">
    <source>
        <dbReference type="Pfam" id="PF00850"/>
    </source>
</evidence>
<dbReference type="PANTHER" id="PTHR10625:SF5">
    <property type="entry name" value="HISTONE DEACETYLASE"/>
    <property type="match status" value="1"/>
</dbReference>
<evidence type="ECO:0000256" key="9">
    <source>
        <dbReference type="ARBA" id="ARBA00023242"/>
    </source>
</evidence>
<evidence type="ECO:0000313" key="13">
    <source>
        <dbReference type="Proteomes" id="UP000292702"/>
    </source>
</evidence>
<evidence type="ECO:0000256" key="1">
    <source>
        <dbReference type="ARBA" id="ARBA00004123"/>
    </source>
</evidence>
<proteinExistence type="inferred from homology"/>
<dbReference type="InterPro" id="IPR023696">
    <property type="entry name" value="Ureohydrolase_dom_sf"/>
</dbReference>
<dbReference type="GO" id="GO:0040029">
    <property type="term" value="P:epigenetic regulation of gene expression"/>
    <property type="evidence" value="ECO:0007669"/>
    <property type="project" value="TreeGrafter"/>
</dbReference>
<dbReference type="Gene3D" id="3.40.800.20">
    <property type="entry name" value="Histone deacetylase domain"/>
    <property type="match status" value="1"/>
</dbReference>
<dbReference type="SUPFAM" id="SSF52768">
    <property type="entry name" value="Arginase/deacetylase"/>
    <property type="match status" value="1"/>
</dbReference>
<comment type="subcellular location">
    <subcellularLocation>
        <location evidence="1">Nucleus</location>
    </subcellularLocation>
</comment>
<keyword evidence="7" id="KW-0805">Transcription regulation</keyword>
<dbReference type="AlphaFoldDB" id="A0A4R0RH26"/>
<dbReference type="Pfam" id="PF09757">
    <property type="entry name" value="Arb2-like"/>
    <property type="match status" value="1"/>
</dbReference>
<dbReference type="Proteomes" id="UP000292702">
    <property type="component" value="Unassembled WGS sequence"/>
</dbReference>
<evidence type="ECO:0000256" key="6">
    <source>
        <dbReference type="ARBA" id="ARBA00022853"/>
    </source>
</evidence>
<dbReference type="Pfam" id="PF00850">
    <property type="entry name" value="Hist_deacetyl"/>
    <property type="match status" value="1"/>
</dbReference>
<dbReference type="InterPro" id="IPR037138">
    <property type="entry name" value="His_deacetylse_dom_sf"/>
</dbReference>
<name>A0A4R0RH26_9APHY</name>
<dbReference type="GO" id="GO:0141221">
    <property type="term" value="F:histone deacetylase activity, hydrolytic mechanism"/>
    <property type="evidence" value="ECO:0007669"/>
    <property type="project" value="UniProtKB-EC"/>
</dbReference>
<dbReference type="InterPro" id="IPR023801">
    <property type="entry name" value="His_deacetylse_dom"/>
</dbReference>
<feature type="domain" description="Histone deacetylase" evidence="10">
    <location>
        <begin position="14"/>
        <end position="245"/>
    </location>
</feature>
<dbReference type="InterPro" id="IPR019154">
    <property type="entry name" value="Arb2-like_domain"/>
</dbReference>
<organism evidence="12 13">
    <name type="scientific">Steccherinum ochraceum</name>
    <dbReference type="NCBI Taxonomy" id="92696"/>
    <lineage>
        <taxon>Eukaryota</taxon>
        <taxon>Fungi</taxon>
        <taxon>Dikarya</taxon>
        <taxon>Basidiomycota</taxon>
        <taxon>Agaricomycotina</taxon>
        <taxon>Agaricomycetes</taxon>
        <taxon>Polyporales</taxon>
        <taxon>Steccherinaceae</taxon>
        <taxon>Steccherinum</taxon>
    </lineage>
</organism>
<dbReference type="OrthoDB" id="424012at2759"/>
<evidence type="ECO:0000256" key="8">
    <source>
        <dbReference type="ARBA" id="ARBA00023163"/>
    </source>
</evidence>
<dbReference type="PRINTS" id="PR01270">
    <property type="entry name" value="HDASUPER"/>
</dbReference>
<evidence type="ECO:0000256" key="5">
    <source>
        <dbReference type="ARBA" id="ARBA00022801"/>
    </source>
</evidence>
<reference evidence="12 13" key="1">
    <citation type="submission" date="2018-11" db="EMBL/GenBank/DDBJ databases">
        <title>Genome assembly of Steccherinum ochraceum LE-BIN_3174, the white-rot fungus of the Steccherinaceae family (The Residual Polyporoid clade, Polyporales, Basidiomycota).</title>
        <authorList>
            <person name="Fedorova T.V."/>
            <person name="Glazunova O.A."/>
            <person name="Landesman E.O."/>
            <person name="Moiseenko K.V."/>
            <person name="Psurtseva N.V."/>
            <person name="Savinova O.S."/>
            <person name="Shakhova N.V."/>
            <person name="Tyazhelova T.V."/>
            <person name="Vasina D.V."/>
        </authorList>
    </citation>
    <scope>NUCLEOTIDE SEQUENCE [LARGE SCALE GENOMIC DNA]</scope>
    <source>
        <strain evidence="12 13">LE-BIN_3174</strain>
    </source>
</reference>